<evidence type="ECO:0000313" key="4">
    <source>
        <dbReference type="EMBL" id="ACQ78659.1"/>
    </source>
</evidence>
<dbReference type="GO" id="GO:0004497">
    <property type="term" value="F:monooxygenase activity"/>
    <property type="evidence" value="ECO:0007669"/>
    <property type="project" value="UniProtKB-KW"/>
</dbReference>
<dbReference type="eggNOG" id="COG2141">
    <property type="taxonomic scope" value="Bacteria"/>
</dbReference>
<feature type="compositionally biased region" description="Basic and acidic residues" evidence="2">
    <location>
        <begin position="220"/>
        <end position="238"/>
    </location>
</feature>
<accession>C5BWK1</accession>
<dbReference type="Gene3D" id="3.20.20.30">
    <property type="entry name" value="Luciferase-like domain"/>
    <property type="match status" value="1"/>
</dbReference>
<evidence type="ECO:0000256" key="2">
    <source>
        <dbReference type="SAM" id="MobiDB-lite"/>
    </source>
</evidence>
<sequence length="291" mass="30110">MKTDLVLSPFGAEGHQMIAAAEAADADGWDGVWTYDHFSALVATGIGPRGWSRDPFVALGAIAARTQRLRLGVLVANIANRHPAQLASALNTLQALAPGRVVCGIGAGAGPGTQFAAEANAIGRTTLPVTARRALLVEYVAALRSIWRDEDADGVTIRTHGLTGVVDGAAQPPIVIGAGTDATIRLAAEHADGVNLVGGAGPRLAEQVALARTHAAAPGSERDSDSESQRAQEDRGRGFEVSVHAPFEVDHPGGGDLAPLLAAGVDRRTLWVTAPYPVDAIRRVGAWLTAD</sequence>
<protein>
    <submittedName>
        <fullName evidence="4">Luciferase-like monooxygenase</fullName>
    </submittedName>
</protein>
<keyword evidence="1" id="KW-0560">Oxidoreductase</keyword>
<gene>
    <name evidence="4" type="ordered locus">Bcav_0395</name>
</gene>
<dbReference type="InterPro" id="IPR011251">
    <property type="entry name" value="Luciferase-like_dom"/>
</dbReference>
<dbReference type="OrthoDB" id="5241778at2"/>
<organism evidence="4 5">
    <name type="scientific">Beutenbergia cavernae (strain ATCC BAA-8 / DSM 12333 / CCUG 43141 / JCM 11478 / NBRC 16432 / NCIMB 13614 / HKI 0122)</name>
    <dbReference type="NCBI Taxonomy" id="471853"/>
    <lineage>
        <taxon>Bacteria</taxon>
        <taxon>Bacillati</taxon>
        <taxon>Actinomycetota</taxon>
        <taxon>Actinomycetes</taxon>
        <taxon>Micrococcales</taxon>
        <taxon>Beutenbergiaceae</taxon>
        <taxon>Beutenbergia</taxon>
    </lineage>
</organism>
<name>C5BWK1_BEUC1</name>
<dbReference type="InterPro" id="IPR036661">
    <property type="entry name" value="Luciferase-like_sf"/>
</dbReference>
<dbReference type="STRING" id="471853.Bcav_0395"/>
<keyword evidence="4" id="KW-0503">Monooxygenase</keyword>
<dbReference type="EMBL" id="CP001618">
    <property type="protein sequence ID" value="ACQ78659.1"/>
    <property type="molecule type" value="Genomic_DNA"/>
</dbReference>
<reference evidence="4 5" key="1">
    <citation type="journal article" date="2009" name="Stand. Genomic Sci.">
        <title>Complete genome sequence of Beutenbergia cavernae type strain (HKI 0122).</title>
        <authorList>
            <person name="Land M."/>
            <person name="Pukall R."/>
            <person name="Abt B."/>
            <person name="Goker M."/>
            <person name="Rohde M."/>
            <person name="Glavina Del Rio T."/>
            <person name="Tice H."/>
            <person name="Copeland A."/>
            <person name="Cheng J.F."/>
            <person name="Lucas S."/>
            <person name="Chen F."/>
            <person name="Nolan M."/>
            <person name="Bruce D."/>
            <person name="Goodwin L."/>
            <person name="Pitluck S."/>
            <person name="Ivanova N."/>
            <person name="Mavromatis K."/>
            <person name="Ovchinnikova G."/>
            <person name="Pati A."/>
            <person name="Chen A."/>
            <person name="Palaniappan K."/>
            <person name="Hauser L."/>
            <person name="Chang Y.J."/>
            <person name="Jefferies C.C."/>
            <person name="Saunders E."/>
            <person name="Brettin T."/>
            <person name="Detter J.C."/>
            <person name="Han C."/>
            <person name="Chain P."/>
            <person name="Bristow J."/>
            <person name="Eisen J.A."/>
            <person name="Markowitz V."/>
            <person name="Hugenholtz P."/>
            <person name="Kyrpides N.C."/>
            <person name="Klenk H.P."/>
            <person name="Lapidus A."/>
        </authorList>
    </citation>
    <scope>NUCLEOTIDE SEQUENCE [LARGE SCALE GENOMIC DNA]</scope>
    <source>
        <strain evidence="5">ATCC BAA-8 / DSM 12333 / NBRC 16432</strain>
    </source>
</reference>
<dbReference type="KEGG" id="bcv:Bcav_0395"/>
<dbReference type="PANTHER" id="PTHR43244">
    <property type="match status" value="1"/>
</dbReference>
<dbReference type="PANTHER" id="PTHR43244:SF1">
    <property type="entry name" value="5,10-METHYLENETETRAHYDROMETHANOPTERIN REDUCTASE"/>
    <property type="match status" value="1"/>
</dbReference>
<feature type="region of interest" description="Disordered" evidence="2">
    <location>
        <begin position="213"/>
        <end position="239"/>
    </location>
</feature>
<feature type="domain" description="Luciferase-like" evidence="3">
    <location>
        <begin position="15"/>
        <end position="222"/>
    </location>
</feature>
<keyword evidence="5" id="KW-1185">Reference proteome</keyword>
<evidence type="ECO:0000256" key="1">
    <source>
        <dbReference type="ARBA" id="ARBA00023002"/>
    </source>
</evidence>
<dbReference type="RefSeq" id="WP_012725439.1">
    <property type="nucleotide sequence ID" value="NC_012669.1"/>
</dbReference>
<dbReference type="Pfam" id="PF00296">
    <property type="entry name" value="Bac_luciferase"/>
    <property type="match status" value="1"/>
</dbReference>
<dbReference type="Proteomes" id="UP000007962">
    <property type="component" value="Chromosome"/>
</dbReference>
<dbReference type="CDD" id="cd01097">
    <property type="entry name" value="Tetrahydromethanopterin_reductase"/>
    <property type="match status" value="1"/>
</dbReference>
<dbReference type="AlphaFoldDB" id="C5BWK1"/>
<proteinExistence type="predicted"/>
<dbReference type="SUPFAM" id="SSF51679">
    <property type="entry name" value="Bacterial luciferase-like"/>
    <property type="match status" value="1"/>
</dbReference>
<dbReference type="HOGENOM" id="CLU_1052820_0_0_11"/>
<evidence type="ECO:0000259" key="3">
    <source>
        <dbReference type="Pfam" id="PF00296"/>
    </source>
</evidence>
<evidence type="ECO:0000313" key="5">
    <source>
        <dbReference type="Proteomes" id="UP000007962"/>
    </source>
</evidence>
<dbReference type="InterPro" id="IPR050564">
    <property type="entry name" value="F420-G6PD/mer"/>
</dbReference>
<dbReference type="GO" id="GO:0016705">
    <property type="term" value="F:oxidoreductase activity, acting on paired donors, with incorporation or reduction of molecular oxygen"/>
    <property type="evidence" value="ECO:0007669"/>
    <property type="project" value="InterPro"/>
</dbReference>